<reference evidence="1" key="1">
    <citation type="submission" date="2022-09" db="EMBL/GenBank/DDBJ databases">
        <title>Complete genome sequence of Rossellomorea vietnamensis strain RL-WG62, a newly isolated PGPR with the potential for plant salinity stress alleviation.</title>
        <authorList>
            <person name="Ren L."/>
            <person name="Wang G."/>
            <person name="Hu H."/>
        </authorList>
    </citation>
    <scope>NUCLEOTIDE SEQUENCE</scope>
    <source>
        <strain evidence="1">RL-WG62</strain>
    </source>
</reference>
<protein>
    <submittedName>
        <fullName evidence="1">3-isopropylmalate dehydrogenase</fullName>
    </submittedName>
</protein>
<gene>
    <name evidence="1" type="ORF">N5C46_20250</name>
</gene>
<accession>A0ACD4C613</accession>
<dbReference type="EMBL" id="CP104558">
    <property type="protein sequence ID" value="UXH43942.1"/>
    <property type="molecule type" value="Genomic_DNA"/>
</dbReference>
<proteinExistence type="predicted"/>
<organism evidence="1 2">
    <name type="scientific">Rossellomorea vietnamensis</name>
    <dbReference type="NCBI Taxonomy" id="218284"/>
    <lineage>
        <taxon>Bacteria</taxon>
        <taxon>Bacillati</taxon>
        <taxon>Bacillota</taxon>
        <taxon>Bacilli</taxon>
        <taxon>Bacillales</taxon>
        <taxon>Bacillaceae</taxon>
        <taxon>Rossellomorea</taxon>
    </lineage>
</organism>
<evidence type="ECO:0000313" key="2">
    <source>
        <dbReference type="Proteomes" id="UP001064027"/>
    </source>
</evidence>
<name>A0ACD4C613_9BACI</name>
<dbReference type="Proteomes" id="UP001064027">
    <property type="component" value="Chromosome"/>
</dbReference>
<sequence length="96" mass="10672">MINFFIILIGFFIVISNVIGFISYKKKKSLYSAAFTILLLAALFASIGGLLALFIIRDPFAIFYGLQVGYYLLINSLIVLLIAIGVSVVKKYNIEN</sequence>
<keyword evidence="2" id="KW-1185">Reference proteome</keyword>
<evidence type="ECO:0000313" key="1">
    <source>
        <dbReference type="EMBL" id="UXH43942.1"/>
    </source>
</evidence>